<dbReference type="Pfam" id="PF00072">
    <property type="entry name" value="Response_reg"/>
    <property type="match status" value="1"/>
</dbReference>
<keyword evidence="4" id="KW-1185">Reference proteome</keyword>
<dbReference type="GO" id="GO:0000160">
    <property type="term" value="P:phosphorelay signal transduction system"/>
    <property type="evidence" value="ECO:0007669"/>
    <property type="project" value="InterPro"/>
</dbReference>
<feature type="domain" description="Response regulatory" evidence="2">
    <location>
        <begin position="5"/>
        <end position="125"/>
    </location>
</feature>
<dbReference type="AlphaFoldDB" id="A0A1I1AQT3"/>
<dbReference type="OrthoDB" id="7631574at2"/>
<dbReference type="InterPro" id="IPR011006">
    <property type="entry name" value="CheY-like_superfamily"/>
</dbReference>
<dbReference type="Proteomes" id="UP000198790">
    <property type="component" value="Unassembled WGS sequence"/>
</dbReference>
<organism evidence="3 4">
    <name type="scientific">Algoriphagus aquimarinus</name>
    <dbReference type="NCBI Taxonomy" id="237018"/>
    <lineage>
        <taxon>Bacteria</taxon>
        <taxon>Pseudomonadati</taxon>
        <taxon>Bacteroidota</taxon>
        <taxon>Cytophagia</taxon>
        <taxon>Cytophagales</taxon>
        <taxon>Cyclobacteriaceae</taxon>
        <taxon>Algoriphagus</taxon>
    </lineage>
</organism>
<reference evidence="3 4" key="1">
    <citation type="submission" date="2016-10" db="EMBL/GenBank/DDBJ databases">
        <authorList>
            <person name="de Groot N.N."/>
        </authorList>
    </citation>
    <scope>NUCLEOTIDE SEQUENCE [LARGE SCALE GENOMIC DNA]</scope>
    <source>
        <strain evidence="3 4">DSM 23399</strain>
    </source>
</reference>
<keyword evidence="1" id="KW-0597">Phosphoprotein</keyword>
<accession>A0A1I1AQT3</accession>
<feature type="modified residue" description="4-aspartylphosphate" evidence="1">
    <location>
        <position position="58"/>
    </location>
</feature>
<dbReference type="PROSITE" id="PS50110">
    <property type="entry name" value="RESPONSE_REGULATORY"/>
    <property type="match status" value="1"/>
</dbReference>
<dbReference type="InterPro" id="IPR052893">
    <property type="entry name" value="TCS_response_regulator"/>
</dbReference>
<evidence type="ECO:0000313" key="3">
    <source>
        <dbReference type="EMBL" id="SFB40391.1"/>
    </source>
</evidence>
<dbReference type="SMART" id="SM00448">
    <property type="entry name" value="REC"/>
    <property type="match status" value="1"/>
</dbReference>
<proteinExistence type="predicted"/>
<evidence type="ECO:0000256" key="1">
    <source>
        <dbReference type="PROSITE-ProRule" id="PRU00169"/>
    </source>
</evidence>
<evidence type="ECO:0000313" key="4">
    <source>
        <dbReference type="Proteomes" id="UP000198790"/>
    </source>
</evidence>
<dbReference type="SUPFAM" id="SSF52172">
    <property type="entry name" value="CheY-like"/>
    <property type="match status" value="1"/>
</dbReference>
<dbReference type="EMBL" id="FOKK01000009">
    <property type="protein sequence ID" value="SFB40391.1"/>
    <property type="molecule type" value="Genomic_DNA"/>
</dbReference>
<dbReference type="InterPro" id="IPR001789">
    <property type="entry name" value="Sig_transdc_resp-reg_receiver"/>
</dbReference>
<dbReference type="PANTHER" id="PTHR44520">
    <property type="entry name" value="RESPONSE REGULATOR RCP1-RELATED"/>
    <property type="match status" value="1"/>
</dbReference>
<dbReference type="RefSeq" id="WP_092898048.1">
    <property type="nucleotide sequence ID" value="NZ_FOKK01000009.1"/>
</dbReference>
<dbReference type="Gene3D" id="3.40.50.2300">
    <property type="match status" value="1"/>
</dbReference>
<dbReference type="STRING" id="237018.SAMN04489723_10951"/>
<dbReference type="PANTHER" id="PTHR44520:SF1">
    <property type="entry name" value="TWO-COMPONENT SYSTEM REGULATORY PROTEIN"/>
    <property type="match status" value="1"/>
</dbReference>
<sequence length="139" mass="15632">MLEVTCFLIDDDLDDRESFEIGLKKVPIPIKYSSAQNGLEALDFLSSLNDKPQFIFLDLNMPILSGKECLPQIRQLAGYEKVPVIIYSTSSYKADIEDCQRLGATHFFTKAHSIKTLTETLTQLLSGEKLPFVLNSTNQ</sequence>
<name>A0A1I1AQT3_9BACT</name>
<evidence type="ECO:0000259" key="2">
    <source>
        <dbReference type="PROSITE" id="PS50110"/>
    </source>
</evidence>
<protein>
    <submittedName>
        <fullName evidence="3">Response regulator receiver domain-containing protein</fullName>
    </submittedName>
</protein>
<gene>
    <name evidence="3" type="ORF">SAMN04489723_10951</name>
</gene>